<evidence type="ECO:0000256" key="6">
    <source>
        <dbReference type="SAM" id="SignalP"/>
    </source>
</evidence>
<dbReference type="InterPro" id="IPR001179">
    <property type="entry name" value="PPIase_FKBP_dom"/>
</dbReference>
<dbReference type="GO" id="GO:0003755">
    <property type="term" value="F:peptidyl-prolyl cis-trans isomerase activity"/>
    <property type="evidence" value="ECO:0007669"/>
    <property type="project" value="UniProtKB-KW"/>
</dbReference>
<evidence type="ECO:0000256" key="3">
    <source>
        <dbReference type="ARBA" id="ARBA00023110"/>
    </source>
</evidence>
<name>A0A0C9ZJV5_9AGAM</name>
<feature type="chain" id="PRO_5002223713" description="peptidylprolyl isomerase" evidence="6">
    <location>
        <begin position="20"/>
        <end position="140"/>
    </location>
</feature>
<gene>
    <name evidence="8" type="ORF">CY34DRAFT_810041</name>
</gene>
<proteinExistence type="predicted"/>
<accession>A0A0C9ZJV5</accession>
<dbReference type="SUPFAM" id="SSF54534">
    <property type="entry name" value="FKBP-like"/>
    <property type="match status" value="1"/>
</dbReference>
<dbReference type="Gene3D" id="3.10.50.40">
    <property type="match status" value="1"/>
</dbReference>
<reference evidence="9" key="2">
    <citation type="submission" date="2015-01" db="EMBL/GenBank/DDBJ databases">
        <title>Evolutionary Origins and Diversification of the Mycorrhizal Mutualists.</title>
        <authorList>
            <consortium name="DOE Joint Genome Institute"/>
            <consortium name="Mycorrhizal Genomics Consortium"/>
            <person name="Kohler A."/>
            <person name="Kuo A."/>
            <person name="Nagy L.G."/>
            <person name="Floudas D."/>
            <person name="Copeland A."/>
            <person name="Barry K.W."/>
            <person name="Cichocki N."/>
            <person name="Veneault-Fourrey C."/>
            <person name="LaButti K."/>
            <person name="Lindquist E.A."/>
            <person name="Lipzen A."/>
            <person name="Lundell T."/>
            <person name="Morin E."/>
            <person name="Murat C."/>
            <person name="Riley R."/>
            <person name="Ohm R."/>
            <person name="Sun H."/>
            <person name="Tunlid A."/>
            <person name="Henrissat B."/>
            <person name="Grigoriev I.V."/>
            <person name="Hibbett D.S."/>
            <person name="Martin F."/>
        </authorList>
    </citation>
    <scope>NUCLEOTIDE SEQUENCE [LARGE SCALE GENOMIC DNA]</scope>
    <source>
        <strain evidence="9">UH-Slu-Lm8-n1</strain>
    </source>
</reference>
<evidence type="ECO:0000256" key="5">
    <source>
        <dbReference type="PROSITE-ProRule" id="PRU00277"/>
    </source>
</evidence>
<keyword evidence="6" id="KW-0732">Signal</keyword>
<dbReference type="PROSITE" id="PS50059">
    <property type="entry name" value="FKBP_PPIASE"/>
    <property type="match status" value="1"/>
</dbReference>
<dbReference type="InParanoid" id="A0A0C9ZJV5"/>
<dbReference type="Pfam" id="PF00254">
    <property type="entry name" value="FKBP_C"/>
    <property type="match status" value="1"/>
</dbReference>
<evidence type="ECO:0000313" key="8">
    <source>
        <dbReference type="EMBL" id="KIK37755.1"/>
    </source>
</evidence>
<keyword evidence="3 5" id="KW-0697">Rotamase</keyword>
<dbReference type="FunFam" id="3.10.50.40:FF:000006">
    <property type="entry name" value="Peptidyl-prolyl cis-trans isomerase"/>
    <property type="match status" value="1"/>
</dbReference>
<keyword evidence="4 5" id="KW-0413">Isomerase</keyword>
<protein>
    <recommendedName>
        <fullName evidence="2 5">peptidylprolyl isomerase</fullName>
        <ecNumber evidence="2 5">5.2.1.8</ecNumber>
    </recommendedName>
</protein>
<dbReference type="PANTHER" id="PTHR45779:SF7">
    <property type="entry name" value="PEPTIDYLPROLYL ISOMERASE"/>
    <property type="match status" value="1"/>
</dbReference>
<evidence type="ECO:0000256" key="4">
    <source>
        <dbReference type="ARBA" id="ARBA00023235"/>
    </source>
</evidence>
<evidence type="ECO:0000256" key="2">
    <source>
        <dbReference type="ARBA" id="ARBA00013194"/>
    </source>
</evidence>
<feature type="signal peptide" evidence="6">
    <location>
        <begin position="1"/>
        <end position="19"/>
    </location>
</feature>
<dbReference type="GO" id="GO:0005783">
    <property type="term" value="C:endoplasmic reticulum"/>
    <property type="evidence" value="ECO:0007669"/>
    <property type="project" value="TreeGrafter"/>
</dbReference>
<dbReference type="EC" id="5.2.1.8" evidence="2 5"/>
<dbReference type="InterPro" id="IPR046357">
    <property type="entry name" value="PPIase_dom_sf"/>
</dbReference>
<evidence type="ECO:0000256" key="1">
    <source>
        <dbReference type="ARBA" id="ARBA00000971"/>
    </source>
</evidence>
<dbReference type="EMBL" id="KN835431">
    <property type="protein sequence ID" value="KIK37755.1"/>
    <property type="molecule type" value="Genomic_DNA"/>
</dbReference>
<sequence length="140" mass="15081">MQFLTFWLSILALTVCALAAEPPKELQIAVTYLPDDCPATAKTGDAIKVHYTGTLFSDGSKFDSSVDRGQPLPIKLGVGQVIKGWDEGLQGMCLNEKRTLTIPSDMAYGSRGFGSVIPANSALVFDVELVSLQKDSRSEL</sequence>
<organism evidence="8 9">
    <name type="scientific">Suillus luteus UH-Slu-Lm8-n1</name>
    <dbReference type="NCBI Taxonomy" id="930992"/>
    <lineage>
        <taxon>Eukaryota</taxon>
        <taxon>Fungi</taxon>
        <taxon>Dikarya</taxon>
        <taxon>Basidiomycota</taxon>
        <taxon>Agaricomycotina</taxon>
        <taxon>Agaricomycetes</taxon>
        <taxon>Agaricomycetidae</taxon>
        <taxon>Boletales</taxon>
        <taxon>Suillineae</taxon>
        <taxon>Suillaceae</taxon>
        <taxon>Suillus</taxon>
    </lineage>
</organism>
<evidence type="ECO:0000313" key="9">
    <source>
        <dbReference type="Proteomes" id="UP000054485"/>
    </source>
</evidence>
<feature type="domain" description="PPIase FKBP-type" evidence="7">
    <location>
        <begin position="44"/>
        <end position="133"/>
    </location>
</feature>
<reference evidence="8 9" key="1">
    <citation type="submission" date="2014-04" db="EMBL/GenBank/DDBJ databases">
        <authorList>
            <consortium name="DOE Joint Genome Institute"/>
            <person name="Kuo A."/>
            <person name="Ruytinx J."/>
            <person name="Rineau F."/>
            <person name="Colpaert J."/>
            <person name="Kohler A."/>
            <person name="Nagy L.G."/>
            <person name="Floudas D."/>
            <person name="Copeland A."/>
            <person name="Barry K.W."/>
            <person name="Cichocki N."/>
            <person name="Veneault-Fourrey C."/>
            <person name="LaButti K."/>
            <person name="Lindquist E.A."/>
            <person name="Lipzen A."/>
            <person name="Lundell T."/>
            <person name="Morin E."/>
            <person name="Murat C."/>
            <person name="Sun H."/>
            <person name="Tunlid A."/>
            <person name="Henrissat B."/>
            <person name="Grigoriev I.V."/>
            <person name="Hibbett D.S."/>
            <person name="Martin F."/>
            <person name="Nordberg H.P."/>
            <person name="Cantor M.N."/>
            <person name="Hua S.X."/>
        </authorList>
    </citation>
    <scope>NUCLEOTIDE SEQUENCE [LARGE SCALE GENOMIC DNA]</scope>
    <source>
        <strain evidence="8 9">UH-Slu-Lm8-n1</strain>
    </source>
</reference>
<dbReference type="HOGENOM" id="CLU_013615_8_2_1"/>
<evidence type="ECO:0000259" key="7">
    <source>
        <dbReference type="PROSITE" id="PS50059"/>
    </source>
</evidence>
<dbReference type="AlphaFoldDB" id="A0A0C9ZJV5"/>
<dbReference type="PANTHER" id="PTHR45779">
    <property type="entry name" value="PEPTIDYLPROLYL ISOMERASE"/>
    <property type="match status" value="1"/>
</dbReference>
<comment type="catalytic activity">
    <reaction evidence="1 5">
        <text>[protein]-peptidylproline (omega=180) = [protein]-peptidylproline (omega=0)</text>
        <dbReference type="Rhea" id="RHEA:16237"/>
        <dbReference type="Rhea" id="RHEA-COMP:10747"/>
        <dbReference type="Rhea" id="RHEA-COMP:10748"/>
        <dbReference type="ChEBI" id="CHEBI:83833"/>
        <dbReference type="ChEBI" id="CHEBI:83834"/>
        <dbReference type="EC" id="5.2.1.8"/>
    </reaction>
</comment>
<dbReference type="InterPro" id="IPR044609">
    <property type="entry name" value="FKBP2/11"/>
</dbReference>
<keyword evidence="9" id="KW-1185">Reference proteome</keyword>
<dbReference type="Proteomes" id="UP000054485">
    <property type="component" value="Unassembled WGS sequence"/>
</dbReference>
<dbReference type="STRING" id="930992.A0A0C9ZJV5"/>
<dbReference type="OrthoDB" id="1902587at2759"/>